<accession>A0AAN8WSA3</accession>
<proteinExistence type="predicted"/>
<name>A0AAN8WSA3_HALRR</name>
<comment type="caution">
    <text evidence="1">The sequence shown here is derived from an EMBL/GenBank/DDBJ whole genome shotgun (WGS) entry which is preliminary data.</text>
</comment>
<evidence type="ECO:0000313" key="1">
    <source>
        <dbReference type="EMBL" id="KAK7071416.1"/>
    </source>
</evidence>
<evidence type="ECO:0000313" key="2">
    <source>
        <dbReference type="Proteomes" id="UP001381693"/>
    </source>
</evidence>
<reference evidence="1 2" key="1">
    <citation type="submission" date="2023-11" db="EMBL/GenBank/DDBJ databases">
        <title>Halocaridina rubra genome assembly.</title>
        <authorList>
            <person name="Smith C."/>
        </authorList>
    </citation>
    <scope>NUCLEOTIDE SEQUENCE [LARGE SCALE GENOMIC DNA]</scope>
    <source>
        <strain evidence="1">EP-1</strain>
        <tissue evidence="1">Whole</tissue>
    </source>
</reference>
<gene>
    <name evidence="1" type="ORF">SK128_023474</name>
</gene>
<sequence>MVLLLILKTVVDGSVIEAYSSADDGVITEGYDTALDVSLLSYSSLSAASEHREPKDTRAFAEYKKLVKIQ</sequence>
<keyword evidence="2" id="KW-1185">Reference proteome</keyword>
<dbReference type="EMBL" id="JAXCGZ010014627">
    <property type="protein sequence ID" value="KAK7071416.1"/>
    <property type="molecule type" value="Genomic_DNA"/>
</dbReference>
<dbReference type="AlphaFoldDB" id="A0AAN8WSA3"/>
<protein>
    <submittedName>
        <fullName evidence="1">Uncharacterized protein</fullName>
    </submittedName>
</protein>
<dbReference type="Proteomes" id="UP001381693">
    <property type="component" value="Unassembled WGS sequence"/>
</dbReference>
<feature type="non-terminal residue" evidence="1">
    <location>
        <position position="70"/>
    </location>
</feature>
<organism evidence="1 2">
    <name type="scientific">Halocaridina rubra</name>
    <name type="common">Hawaiian red shrimp</name>
    <dbReference type="NCBI Taxonomy" id="373956"/>
    <lineage>
        <taxon>Eukaryota</taxon>
        <taxon>Metazoa</taxon>
        <taxon>Ecdysozoa</taxon>
        <taxon>Arthropoda</taxon>
        <taxon>Crustacea</taxon>
        <taxon>Multicrustacea</taxon>
        <taxon>Malacostraca</taxon>
        <taxon>Eumalacostraca</taxon>
        <taxon>Eucarida</taxon>
        <taxon>Decapoda</taxon>
        <taxon>Pleocyemata</taxon>
        <taxon>Caridea</taxon>
        <taxon>Atyoidea</taxon>
        <taxon>Atyidae</taxon>
        <taxon>Halocaridina</taxon>
    </lineage>
</organism>